<evidence type="ECO:0000313" key="1">
    <source>
        <dbReference type="EMBL" id="KAK1474200.1"/>
    </source>
</evidence>
<name>A0AAI9Y5U5_9PEZI</name>
<gene>
    <name evidence="1" type="ORF">CCUS01_17090</name>
</gene>
<organism evidence="1 2">
    <name type="scientific">Colletotrichum cuscutae</name>
    <dbReference type="NCBI Taxonomy" id="1209917"/>
    <lineage>
        <taxon>Eukaryota</taxon>
        <taxon>Fungi</taxon>
        <taxon>Dikarya</taxon>
        <taxon>Ascomycota</taxon>
        <taxon>Pezizomycotina</taxon>
        <taxon>Sordariomycetes</taxon>
        <taxon>Hypocreomycetidae</taxon>
        <taxon>Glomerellales</taxon>
        <taxon>Glomerellaceae</taxon>
        <taxon>Colletotrichum</taxon>
        <taxon>Colletotrichum acutatum species complex</taxon>
    </lineage>
</organism>
<accession>A0AAI9Y5U5</accession>
<reference evidence="1" key="1">
    <citation type="submission" date="2016-11" db="EMBL/GenBank/DDBJ databases">
        <title>The genome sequence of Colletotrichum cuscutae.</title>
        <authorList>
            <person name="Baroncelli R."/>
        </authorList>
    </citation>
    <scope>NUCLEOTIDE SEQUENCE</scope>
    <source>
        <strain evidence="1">IMI 304802</strain>
    </source>
</reference>
<dbReference type="EMBL" id="MPDP01000164">
    <property type="protein sequence ID" value="KAK1474200.1"/>
    <property type="molecule type" value="Genomic_DNA"/>
</dbReference>
<protein>
    <submittedName>
        <fullName evidence="1">Uncharacterized protein</fullName>
    </submittedName>
</protein>
<keyword evidence="2" id="KW-1185">Reference proteome</keyword>
<comment type="caution">
    <text evidence="1">The sequence shown here is derived from an EMBL/GenBank/DDBJ whole genome shotgun (WGS) entry which is preliminary data.</text>
</comment>
<proteinExistence type="predicted"/>
<evidence type="ECO:0000313" key="2">
    <source>
        <dbReference type="Proteomes" id="UP001239213"/>
    </source>
</evidence>
<dbReference type="AlphaFoldDB" id="A0AAI9Y5U5"/>
<sequence>MHVRLWGEGWTRLPLNSHCTRGPEQWNVRQSLPGSGESNRPSTRHCLCVGALLSYLCVDLDRYGAAS</sequence>
<dbReference type="Proteomes" id="UP001239213">
    <property type="component" value="Unassembled WGS sequence"/>
</dbReference>